<dbReference type="InterPro" id="IPR059112">
    <property type="entry name" value="CysZ/EI24"/>
</dbReference>
<dbReference type="RefSeq" id="WP_034960543.1">
    <property type="nucleotide sequence ID" value="NZ_JMIW01000005.1"/>
</dbReference>
<gene>
    <name evidence="6" type="ORF">EH31_12205</name>
</gene>
<proteinExistence type="predicted"/>
<evidence type="ECO:0000256" key="2">
    <source>
        <dbReference type="ARBA" id="ARBA00022692"/>
    </source>
</evidence>
<accession>A0A074MUV4</accession>
<dbReference type="Proteomes" id="UP000027647">
    <property type="component" value="Unassembled WGS sequence"/>
</dbReference>
<evidence type="ECO:0000313" key="6">
    <source>
        <dbReference type="EMBL" id="KEO89402.1"/>
    </source>
</evidence>
<dbReference type="STRING" id="1044.EH31_12205"/>
<dbReference type="eggNOG" id="COG2981">
    <property type="taxonomic scope" value="Bacteria"/>
</dbReference>
<feature type="transmembrane region" description="Helical" evidence="5">
    <location>
        <begin position="20"/>
        <end position="44"/>
    </location>
</feature>
<dbReference type="Pfam" id="PF07264">
    <property type="entry name" value="EI24"/>
    <property type="match status" value="1"/>
</dbReference>
<dbReference type="EMBL" id="JMIW01000005">
    <property type="protein sequence ID" value="KEO89402.1"/>
    <property type="molecule type" value="Genomic_DNA"/>
</dbReference>
<dbReference type="OrthoDB" id="5421146at2"/>
<comment type="subcellular location">
    <subcellularLocation>
        <location evidence="1">Membrane</location>
        <topology evidence="1">Multi-pass membrane protein</topology>
    </subcellularLocation>
</comment>
<keyword evidence="4 5" id="KW-0472">Membrane</keyword>
<evidence type="ECO:0000256" key="4">
    <source>
        <dbReference type="ARBA" id="ARBA00023136"/>
    </source>
</evidence>
<keyword evidence="3 5" id="KW-1133">Transmembrane helix</keyword>
<evidence type="ECO:0000256" key="5">
    <source>
        <dbReference type="SAM" id="Phobius"/>
    </source>
</evidence>
<feature type="transmembrane region" description="Helical" evidence="5">
    <location>
        <begin position="138"/>
        <end position="165"/>
    </location>
</feature>
<keyword evidence="7" id="KW-1185">Reference proteome</keyword>
<evidence type="ECO:0008006" key="8">
    <source>
        <dbReference type="Google" id="ProtNLM"/>
    </source>
</evidence>
<protein>
    <recommendedName>
        <fullName evidence="8">Cysteine biosynthesis protein</fullName>
    </recommendedName>
</protein>
<evidence type="ECO:0000256" key="3">
    <source>
        <dbReference type="ARBA" id="ARBA00022989"/>
    </source>
</evidence>
<feature type="transmembrane region" description="Helical" evidence="5">
    <location>
        <begin position="198"/>
        <end position="223"/>
    </location>
</feature>
<keyword evidence="2 5" id="KW-0812">Transmembrane</keyword>
<evidence type="ECO:0000313" key="7">
    <source>
        <dbReference type="Proteomes" id="UP000027647"/>
    </source>
</evidence>
<name>A0A074MUV4_ERYLO</name>
<feature type="transmembrane region" description="Helical" evidence="5">
    <location>
        <begin position="64"/>
        <end position="87"/>
    </location>
</feature>
<evidence type="ECO:0000256" key="1">
    <source>
        <dbReference type="ARBA" id="ARBA00004141"/>
    </source>
</evidence>
<comment type="caution">
    <text evidence="6">The sequence shown here is derived from an EMBL/GenBank/DDBJ whole genome shotgun (WGS) entry which is preliminary data.</text>
</comment>
<dbReference type="AlphaFoldDB" id="A0A074MUV4"/>
<reference evidence="6 7" key="1">
    <citation type="submission" date="2014-04" db="EMBL/GenBank/DDBJ databases">
        <title>A comprehensive comparison of genomes of Erythrobacter spp. strains.</title>
        <authorList>
            <person name="Zheng Q."/>
        </authorList>
    </citation>
    <scope>NUCLEOTIDE SEQUENCE [LARGE SCALE GENOMIC DNA]</scope>
    <source>
        <strain evidence="6 7">DSM 6997</strain>
    </source>
</reference>
<organism evidence="6 7">
    <name type="scientific">Erythrobacter longus</name>
    <dbReference type="NCBI Taxonomy" id="1044"/>
    <lineage>
        <taxon>Bacteria</taxon>
        <taxon>Pseudomonadati</taxon>
        <taxon>Pseudomonadota</taxon>
        <taxon>Alphaproteobacteria</taxon>
        <taxon>Sphingomonadales</taxon>
        <taxon>Erythrobacteraceae</taxon>
        <taxon>Erythrobacter/Porphyrobacter group</taxon>
        <taxon>Erythrobacter</taxon>
    </lineage>
</organism>
<sequence>MNDVISALVKGLGQLTDRAVVLLLVKTAAMTLLVFALFGTGLYFGLSVALEAIGLEAAGVDGGGWAGSGVAAAAAVIIGGLAFWFLFRVVALAVLQFFADEIVIAVEQKHYPKAAAQANKLPFQRDLANSVRGIGRALLFNALALPVAAVLVFTAIGPAIVFLLVNAVLLGRELTDMAWFRHCGDQPSANPVPGFQRFVLGAVIAAIMVVPFVNFLAPILGAAAGTHLAHRGMGSAIASGQGTALDA</sequence>